<protein>
    <submittedName>
        <fullName evidence="3">Esterase</fullName>
    </submittedName>
</protein>
<dbReference type="EMBL" id="BMGG01000009">
    <property type="protein sequence ID" value="GGC83586.1"/>
    <property type="molecule type" value="Genomic_DNA"/>
</dbReference>
<reference evidence="3" key="2">
    <citation type="submission" date="2020-09" db="EMBL/GenBank/DDBJ databases">
        <authorList>
            <person name="Sun Q."/>
            <person name="Zhou Y."/>
        </authorList>
    </citation>
    <scope>NUCLEOTIDE SEQUENCE</scope>
    <source>
        <strain evidence="3">CGMCC 1.12919</strain>
    </source>
</reference>
<keyword evidence="4" id="KW-1185">Reference proteome</keyword>
<sequence length="441" mass="47228">MMRRSLVALLLAAALGLGGCAGRPKNVLIPVAATAPGTSEVTLLVATTRSDRNAAPGEMFTGERGRATSFADITVSIPPAGNRKVGDVQWPKSLPGNPATDFVTVSATELDRAEAIASFDARVRHTPKRRVLVFVHGYNTRFEEAVYRFAQIVHDSGAPAVPVLFTWPSRGQLLSYGYDHESGSYSRDALEALLQAVTKDKNVGEVAILAHSMGNWVTLEALRQMAIRNGRVSPKINSIMLAAPDVDFDVFRRQIAEIGPQRPPVTIFISQDDQALAVSRRVWGQPRLGAINAEAEPYRTVLDRDQITVVDLTKVETDDRVKHGKFAQSPDVVRMIGQRLVEGQTLNDGRSGLGERLGQVAVGAASTVGSAASLAISAPIAIIDPHTREGLGGQFERLGSNMASTIPLPQGAHGQPSSQAVSEADTAPLEPQSTDAQGRRR</sequence>
<reference evidence="3" key="1">
    <citation type="journal article" date="2014" name="Int. J. Syst. Evol. Microbiol.">
        <title>Complete genome sequence of Corynebacterium casei LMG S-19264T (=DSM 44701T), isolated from a smear-ripened cheese.</title>
        <authorList>
            <consortium name="US DOE Joint Genome Institute (JGI-PGF)"/>
            <person name="Walter F."/>
            <person name="Albersmeier A."/>
            <person name="Kalinowski J."/>
            <person name="Ruckert C."/>
        </authorList>
    </citation>
    <scope>NUCLEOTIDE SEQUENCE</scope>
    <source>
        <strain evidence="3">CGMCC 1.12919</strain>
    </source>
</reference>
<organism evidence="3 4">
    <name type="scientific">Chelatococcus reniformis</name>
    <dbReference type="NCBI Taxonomy" id="1494448"/>
    <lineage>
        <taxon>Bacteria</taxon>
        <taxon>Pseudomonadati</taxon>
        <taxon>Pseudomonadota</taxon>
        <taxon>Alphaproteobacteria</taxon>
        <taxon>Hyphomicrobiales</taxon>
        <taxon>Chelatococcaceae</taxon>
        <taxon>Chelatococcus</taxon>
    </lineage>
</organism>
<evidence type="ECO:0000256" key="2">
    <source>
        <dbReference type="SAM" id="SignalP"/>
    </source>
</evidence>
<dbReference type="Proteomes" id="UP000637002">
    <property type="component" value="Unassembled WGS sequence"/>
</dbReference>
<dbReference type="InterPro" id="IPR014586">
    <property type="entry name" value="UCP033909"/>
</dbReference>
<dbReference type="SUPFAM" id="SSF53474">
    <property type="entry name" value="alpha/beta-Hydrolases"/>
    <property type="match status" value="1"/>
</dbReference>
<feature type="compositionally biased region" description="Polar residues" evidence="1">
    <location>
        <begin position="431"/>
        <end position="441"/>
    </location>
</feature>
<comment type="caution">
    <text evidence="3">The sequence shown here is derived from an EMBL/GenBank/DDBJ whole genome shotgun (WGS) entry which is preliminary data.</text>
</comment>
<feature type="chain" id="PRO_5037574290" evidence="2">
    <location>
        <begin position="22"/>
        <end position="441"/>
    </location>
</feature>
<name>A0A916XMU3_9HYPH</name>
<dbReference type="AlphaFoldDB" id="A0A916XMU3"/>
<feature type="region of interest" description="Disordered" evidence="1">
    <location>
        <begin position="403"/>
        <end position="441"/>
    </location>
</feature>
<evidence type="ECO:0000313" key="4">
    <source>
        <dbReference type="Proteomes" id="UP000637002"/>
    </source>
</evidence>
<dbReference type="PANTHER" id="PTHR36513:SF1">
    <property type="entry name" value="TRANSMEMBRANE PROTEIN"/>
    <property type="match status" value="1"/>
</dbReference>
<feature type="signal peptide" evidence="2">
    <location>
        <begin position="1"/>
        <end position="21"/>
    </location>
</feature>
<gene>
    <name evidence="3" type="ORF">GCM10010994_46830</name>
</gene>
<keyword evidence="2" id="KW-0732">Signal</keyword>
<dbReference type="Pfam" id="PF05990">
    <property type="entry name" value="DUF900"/>
    <property type="match status" value="1"/>
</dbReference>
<dbReference type="PANTHER" id="PTHR36513">
    <property type="entry name" value="ABC TRANSMEMBRANE TYPE-1 DOMAIN-CONTAINING PROTEIN"/>
    <property type="match status" value="1"/>
</dbReference>
<dbReference type="PIRSF" id="PIRSF033909">
    <property type="entry name" value="UCP033909"/>
    <property type="match status" value="1"/>
</dbReference>
<proteinExistence type="predicted"/>
<evidence type="ECO:0000313" key="3">
    <source>
        <dbReference type="EMBL" id="GGC83586.1"/>
    </source>
</evidence>
<dbReference type="InterPro" id="IPR010297">
    <property type="entry name" value="DUF900_hydrolase"/>
</dbReference>
<dbReference type="PROSITE" id="PS51257">
    <property type="entry name" value="PROKAR_LIPOPROTEIN"/>
    <property type="match status" value="1"/>
</dbReference>
<evidence type="ECO:0000256" key="1">
    <source>
        <dbReference type="SAM" id="MobiDB-lite"/>
    </source>
</evidence>
<dbReference type="InterPro" id="IPR029058">
    <property type="entry name" value="AB_hydrolase_fold"/>
</dbReference>
<dbReference type="Gene3D" id="3.40.50.1820">
    <property type="entry name" value="alpha/beta hydrolase"/>
    <property type="match status" value="1"/>
</dbReference>
<accession>A0A916XMU3</accession>